<organism evidence="1 2">
    <name type="scientific">Lindgomyces ingoldianus</name>
    <dbReference type="NCBI Taxonomy" id="673940"/>
    <lineage>
        <taxon>Eukaryota</taxon>
        <taxon>Fungi</taxon>
        <taxon>Dikarya</taxon>
        <taxon>Ascomycota</taxon>
        <taxon>Pezizomycotina</taxon>
        <taxon>Dothideomycetes</taxon>
        <taxon>Pleosporomycetidae</taxon>
        <taxon>Pleosporales</taxon>
        <taxon>Lindgomycetaceae</taxon>
        <taxon>Lindgomyces</taxon>
    </lineage>
</organism>
<protein>
    <submittedName>
        <fullName evidence="1">Alpha/beta-hydrolase</fullName>
    </submittedName>
</protein>
<evidence type="ECO:0000313" key="2">
    <source>
        <dbReference type="Proteomes" id="UP000799755"/>
    </source>
</evidence>
<keyword evidence="2" id="KW-1185">Reference proteome</keyword>
<sequence length="265" mass="28995">MPFLQVGYKKIHYTDSQPDNHEVRETFICMHGLGSSQDYYHAIALGLKAHHFRCITFDTTGAGRSPYTQVEQSIESLSDDIIGIMDKLEVSKAIVVGHSMGGIVAANLAAERNDRVVAAVLIGPVYPNPNVIPVFEKRIETVTKEGMEAMANTVPYGALAKGASPLVRAFIRELLLGQDPAGYCSNCRVIINAKPPNYGKISVPILLLAGEEDNSAPLEGCTKMFEEIGTGQKKMEVMKGVGHWQCVEAFEEVGKQILAFYHDIQ</sequence>
<reference evidence="1" key="1">
    <citation type="journal article" date="2020" name="Stud. Mycol.">
        <title>101 Dothideomycetes genomes: a test case for predicting lifestyles and emergence of pathogens.</title>
        <authorList>
            <person name="Haridas S."/>
            <person name="Albert R."/>
            <person name="Binder M."/>
            <person name="Bloem J."/>
            <person name="Labutti K."/>
            <person name="Salamov A."/>
            <person name="Andreopoulos B."/>
            <person name="Baker S."/>
            <person name="Barry K."/>
            <person name="Bills G."/>
            <person name="Bluhm B."/>
            <person name="Cannon C."/>
            <person name="Castanera R."/>
            <person name="Culley D."/>
            <person name="Daum C."/>
            <person name="Ezra D."/>
            <person name="Gonzalez J."/>
            <person name="Henrissat B."/>
            <person name="Kuo A."/>
            <person name="Liang C."/>
            <person name="Lipzen A."/>
            <person name="Lutzoni F."/>
            <person name="Magnuson J."/>
            <person name="Mondo S."/>
            <person name="Nolan M."/>
            <person name="Ohm R."/>
            <person name="Pangilinan J."/>
            <person name="Park H.-J."/>
            <person name="Ramirez L."/>
            <person name="Alfaro M."/>
            <person name="Sun H."/>
            <person name="Tritt A."/>
            <person name="Yoshinaga Y."/>
            <person name="Zwiers L.-H."/>
            <person name="Turgeon B."/>
            <person name="Goodwin S."/>
            <person name="Spatafora J."/>
            <person name="Crous P."/>
            <person name="Grigoriev I."/>
        </authorList>
    </citation>
    <scope>NUCLEOTIDE SEQUENCE</scope>
    <source>
        <strain evidence="1">ATCC 200398</strain>
    </source>
</reference>
<comment type="caution">
    <text evidence="1">The sequence shown here is derived from an EMBL/GenBank/DDBJ whole genome shotgun (WGS) entry which is preliminary data.</text>
</comment>
<proteinExistence type="predicted"/>
<accession>A0ACB6RHN7</accession>
<name>A0ACB6RHN7_9PLEO</name>
<gene>
    <name evidence="1" type="ORF">BDR25DRAFT_207305</name>
</gene>
<evidence type="ECO:0000313" key="1">
    <source>
        <dbReference type="EMBL" id="KAF2477832.1"/>
    </source>
</evidence>
<dbReference type="EMBL" id="MU003492">
    <property type="protein sequence ID" value="KAF2477832.1"/>
    <property type="molecule type" value="Genomic_DNA"/>
</dbReference>
<dbReference type="Proteomes" id="UP000799755">
    <property type="component" value="Unassembled WGS sequence"/>
</dbReference>